<dbReference type="GeneID" id="107412020"/>
<dbReference type="InParanoid" id="A0A6P3ZAG6"/>
<name>A0A6P3ZAG6_ZIZJJ</name>
<organism evidence="4 5">
    <name type="scientific">Ziziphus jujuba</name>
    <name type="common">Chinese jujube</name>
    <name type="synonym">Ziziphus sativa</name>
    <dbReference type="NCBI Taxonomy" id="326968"/>
    <lineage>
        <taxon>Eukaryota</taxon>
        <taxon>Viridiplantae</taxon>
        <taxon>Streptophyta</taxon>
        <taxon>Embryophyta</taxon>
        <taxon>Tracheophyta</taxon>
        <taxon>Spermatophyta</taxon>
        <taxon>Magnoliopsida</taxon>
        <taxon>eudicotyledons</taxon>
        <taxon>Gunneridae</taxon>
        <taxon>Pentapetalae</taxon>
        <taxon>rosids</taxon>
        <taxon>fabids</taxon>
        <taxon>Rosales</taxon>
        <taxon>Rhamnaceae</taxon>
        <taxon>Paliureae</taxon>
        <taxon>Ziziphus</taxon>
    </lineage>
</organism>
<feature type="compositionally biased region" description="Acidic residues" evidence="1">
    <location>
        <begin position="1"/>
        <end position="11"/>
    </location>
</feature>
<sequence length="491" mass="54583">MAIITEEEEDQQQLKQPLKETTKSPKAQKPTSSPKPSSKSSESSTSNPFTFWFYFTIGVSLITLVFISLSSLSSQDPKSWFLSLPNSLRQHFAKGRNIKVQPHPNQSPIEVFSIEQGPVASENIVLVHGFGLSSYSFREVLRSLGNKGVHAIAIDLPGNGFSEKSVKVDREGTNGVLGRFWDVYSEIEEKGFFWAFDQLIETGQIPYEEIESRIAQRKVAKPIELGPEEIGKVLGQVIETLGLAPVHLVLHDSALGMTANWILENSKSVRSITLIDTSPKSLGALPLCVLKFPVLREIMFGFSFAHSWLIKSCCSRGFGALDLEAHRVLMKSKDAKAATVGMGKKFNYSFDIAEWGRSDELKGVPVKVLWSGSWSKEWSEEGNRVANALPRATFVTHSGGRWSQEDAADELAESIVQFVSSLPASVRKVEEEPIPEHIQKMFDETEKNGHHNHHHHHHHHGDAGHDHHHDGHVHGHAGYMDAYGLGQGHAW</sequence>
<keyword evidence="4" id="KW-1185">Reference proteome</keyword>
<protein>
    <submittedName>
        <fullName evidence="5">Protein AUXIN RESPONSE 4</fullName>
    </submittedName>
</protein>
<dbReference type="Gene3D" id="3.40.50.1820">
    <property type="entry name" value="alpha/beta hydrolase"/>
    <property type="match status" value="1"/>
</dbReference>
<dbReference type="AlphaFoldDB" id="A0A6P3ZAG6"/>
<feature type="compositionally biased region" description="Basic residues" evidence="1">
    <location>
        <begin position="450"/>
        <end position="460"/>
    </location>
</feature>
<feature type="domain" description="AB hydrolase-1" evidence="3">
    <location>
        <begin position="124"/>
        <end position="281"/>
    </location>
</feature>
<feature type="region of interest" description="Disordered" evidence="1">
    <location>
        <begin position="447"/>
        <end position="475"/>
    </location>
</feature>
<dbReference type="Proteomes" id="UP001652623">
    <property type="component" value="Chromosome 10"/>
</dbReference>
<dbReference type="RefSeq" id="XP_015875201.3">
    <property type="nucleotide sequence ID" value="XM_016019715.4"/>
</dbReference>
<dbReference type="InterPro" id="IPR000073">
    <property type="entry name" value="AB_hydrolase_1"/>
</dbReference>
<dbReference type="InterPro" id="IPR029058">
    <property type="entry name" value="AB_hydrolase_fold"/>
</dbReference>
<dbReference type="KEGG" id="zju:107412020"/>
<feature type="compositionally biased region" description="Basic and acidic residues" evidence="1">
    <location>
        <begin position="461"/>
        <end position="473"/>
    </location>
</feature>
<gene>
    <name evidence="5" type="primary">LOC107412020</name>
</gene>
<dbReference type="PANTHER" id="PTHR43329">
    <property type="entry name" value="EPOXIDE HYDROLASE"/>
    <property type="match status" value="1"/>
</dbReference>
<feature type="compositionally biased region" description="Low complexity" evidence="1">
    <location>
        <begin position="24"/>
        <end position="45"/>
    </location>
</feature>
<evidence type="ECO:0000256" key="1">
    <source>
        <dbReference type="SAM" id="MobiDB-lite"/>
    </source>
</evidence>
<evidence type="ECO:0000259" key="3">
    <source>
        <dbReference type="Pfam" id="PF00561"/>
    </source>
</evidence>
<proteinExistence type="predicted"/>
<accession>A0A6P3ZAG6</accession>
<reference evidence="5" key="1">
    <citation type="submission" date="2025-08" db="UniProtKB">
        <authorList>
            <consortium name="RefSeq"/>
        </authorList>
    </citation>
    <scope>IDENTIFICATION</scope>
    <source>
        <tissue evidence="5">Seedling</tissue>
    </source>
</reference>
<keyword evidence="2" id="KW-0472">Membrane</keyword>
<feature type="region of interest" description="Disordered" evidence="1">
    <location>
        <begin position="1"/>
        <end position="45"/>
    </location>
</feature>
<dbReference type="FunCoup" id="A0A6P3ZAG6">
    <property type="interactions" value="2096"/>
</dbReference>
<keyword evidence="2" id="KW-1133">Transmembrane helix</keyword>
<dbReference type="SUPFAM" id="SSF53474">
    <property type="entry name" value="alpha/beta-Hydrolases"/>
    <property type="match status" value="1"/>
</dbReference>
<evidence type="ECO:0000313" key="5">
    <source>
        <dbReference type="RefSeq" id="XP_015875201.3"/>
    </source>
</evidence>
<keyword evidence="2" id="KW-0812">Transmembrane</keyword>
<feature type="transmembrane region" description="Helical" evidence="2">
    <location>
        <begin position="51"/>
        <end position="72"/>
    </location>
</feature>
<dbReference type="Pfam" id="PF00561">
    <property type="entry name" value="Abhydrolase_1"/>
    <property type="match status" value="1"/>
</dbReference>
<evidence type="ECO:0000256" key="2">
    <source>
        <dbReference type="SAM" id="Phobius"/>
    </source>
</evidence>
<evidence type="ECO:0000313" key="4">
    <source>
        <dbReference type="Proteomes" id="UP001652623"/>
    </source>
</evidence>